<gene>
    <name evidence="6" type="ORF">FHS13_004238</name>
</gene>
<dbReference type="PANTHER" id="PTHR10628:SF30">
    <property type="entry name" value="EXO-ALPHA-SIALIDASE"/>
    <property type="match status" value="1"/>
</dbReference>
<comment type="caution">
    <text evidence="6">The sequence shown here is derived from an EMBL/GenBank/DDBJ whole genome shotgun (WGS) entry which is preliminary data.</text>
</comment>
<sequence length="387" mass="41243">MRKYAAPVAMALGLAVAGPLAPPAAADSTSAADQPLLERTDLATAGEGAPSWRIPALEVLEDGTLVAAYDRRNEGASDLPGNLDIMVRRSYDDGRTWTEPQAVVDYDGGVGAGDPSLLLDRETGRLFLFHAYAPAGVGFRNSSDGNSNDSDTILHADYSYSDDGGRTWRTRRITEDIKDPAWFGIFASSGTGIQLSDGRLVQQYAFDSGDGIYAVSVYSDDHGQTWQAGEPVGPGMDENKTVELADGRVMLNSRTPQGPYRLVAYSEDGGVTYSDPVPDTTLVDPTNNGAVLRYDADAPAGTPEAHRLLFTNTAHATSRQNLTVRMSCDDGGTWPVSRTLEAGAAGYSTVVALDDGEFGVLYERGGTQHITFARFNSAWLGQDCPAS</sequence>
<comment type="similarity">
    <text evidence="2">Belongs to the glycosyl hydrolase 33 family.</text>
</comment>
<evidence type="ECO:0000256" key="1">
    <source>
        <dbReference type="ARBA" id="ARBA00000427"/>
    </source>
</evidence>
<protein>
    <recommendedName>
        <fullName evidence="3">exo-alpha-sialidase</fullName>
        <ecNumber evidence="3">3.2.1.18</ecNumber>
    </recommendedName>
</protein>
<dbReference type="GO" id="GO:0006689">
    <property type="term" value="P:ganglioside catabolic process"/>
    <property type="evidence" value="ECO:0007669"/>
    <property type="project" value="TreeGrafter"/>
</dbReference>
<dbReference type="AlphaFoldDB" id="A0A841ITL1"/>
<feature type="domain" description="Sialidase" evidence="5">
    <location>
        <begin position="64"/>
        <end position="359"/>
    </location>
</feature>
<evidence type="ECO:0000259" key="5">
    <source>
        <dbReference type="Pfam" id="PF13088"/>
    </source>
</evidence>
<dbReference type="InterPro" id="IPR011040">
    <property type="entry name" value="Sialidase"/>
</dbReference>
<dbReference type="SUPFAM" id="SSF50939">
    <property type="entry name" value="Sialidases"/>
    <property type="match status" value="1"/>
</dbReference>
<evidence type="ECO:0000313" key="6">
    <source>
        <dbReference type="EMBL" id="MBB6122249.1"/>
    </source>
</evidence>
<organism evidence="6 7">
    <name type="scientific">Nocardiopsis algeriensis</name>
    <dbReference type="NCBI Taxonomy" id="1478215"/>
    <lineage>
        <taxon>Bacteria</taxon>
        <taxon>Bacillati</taxon>
        <taxon>Actinomycetota</taxon>
        <taxon>Actinomycetes</taxon>
        <taxon>Streptosporangiales</taxon>
        <taxon>Nocardiopsidaceae</taxon>
        <taxon>Nocardiopsis</taxon>
    </lineage>
</organism>
<reference evidence="6 7" key="1">
    <citation type="submission" date="2020-08" db="EMBL/GenBank/DDBJ databases">
        <title>Genomic Encyclopedia of Type Strains, Phase III (KMG-III): the genomes of soil and plant-associated and newly described type strains.</title>
        <authorList>
            <person name="Whitman W."/>
        </authorList>
    </citation>
    <scope>NUCLEOTIDE SEQUENCE [LARGE SCALE GENOMIC DNA]</scope>
    <source>
        <strain evidence="6 7">CECT 8712</strain>
    </source>
</reference>
<proteinExistence type="inferred from homology"/>
<feature type="chain" id="PRO_5032498802" description="exo-alpha-sialidase" evidence="4">
    <location>
        <begin position="27"/>
        <end position="387"/>
    </location>
</feature>
<keyword evidence="6" id="KW-0378">Hydrolase</keyword>
<dbReference type="GO" id="GO:0016020">
    <property type="term" value="C:membrane"/>
    <property type="evidence" value="ECO:0007669"/>
    <property type="project" value="TreeGrafter"/>
</dbReference>
<dbReference type="CDD" id="cd15482">
    <property type="entry name" value="Sialidase_non-viral"/>
    <property type="match status" value="1"/>
</dbReference>
<comment type="catalytic activity">
    <reaction evidence="1">
        <text>Hydrolysis of alpha-(2-&gt;3)-, alpha-(2-&gt;6)-, alpha-(2-&gt;8)- glycosidic linkages of terminal sialic acid residues in oligosaccharides, glycoproteins, glycolipids, colominic acid and synthetic substrates.</text>
        <dbReference type="EC" id="3.2.1.18"/>
    </reaction>
</comment>
<keyword evidence="6" id="KW-0326">Glycosidase</keyword>
<dbReference type="GO" id="GO:0009313">
    <property type="term" value="P:oligosaccharide catabolic process"/>
    <property type="evidence" value="ECO:0007669"/>
    <property type="project" value="TreeGrafter"/>
</dbReference>
<accession>A0A841ITL1</accession>
<dbReference type="RefSeq" id="WP_343065114.1">
    <property type="nucleotide sequence ID" value="NZ_JACHJO010000019.1"/>
</dbReference>
<dbReference type="PANTHER" id="PTHR10628">
    <property type="entry name" value="SIALIDASE"/>
    <property type="match status" value="1"/>
</dbReference>
<dbReference type="Pfam" id="PF13088">
    <property type="entry name" value="BNR_2"/>
    <property type="match status" value="1"/>
</dbReference>
<feature type="signal peptide" evidence="4">
    <location>
        <begin position="1"/>
        <end position="26"/>
    </location>
</feature>
<dbReference type="EC" id="3.2.1.18" evidence="3"/>
<dbReference type="GO" id="GO:0005737">
    <property type="term" value="C:cytoplasm"/>
    <property type="evidence" value="ECO:0007669"/>
    <property type="project" value="TreeGrafter"/>
</dbReference>
<evidence type="ECO:0000313" key="7">
    <source>
        <dbReference type="Proteomes" id="UP000536604"/>
    </source>
</evidence>
<evidence type="ECO:0000256" key="4">
    <source>
        <dbReference type="SAM" id="SignalP"/>
    </source>
</evidence>
<evidence type="ECO:0000256" key="3">
    <source>
        <dbReference type="ARBA" id="ARBA00012733"/>
    </source>
</evidence>
<dbReference type="EMBL" id="JACHJO010000019">
    <property type="protein sequence ID" value="MBB6122249.1"/>
    <property type="molecule type" value="Genomic_DNA"/>
</dbReference>
<name>A0A841ITL1_9ACTN</name>
<dbReference type="GO" id="GO:0004308">
    <property type="term" value="F:exo-alpha-sialidase activity"/>
    <property type="evidence" value="ECO:0007669"/>
    <property type="project" value="UniProtKB-EC"/>
</dbReference>
<dbReference type="InterPro" id="IPR036278">
    <property type="entry name" value="Sialidase_sf"/>
</dbReference>
<evidence type="ECO:0000256" key="2">
    <source>
        <dbReference type="ARBA" id="ARBA00009348"/>
    </source>
</evidence>
<keyword evidence="7" id="KW-1185">Reference proteome</keyword>
<dbReference type="Proteomes" id="UP000536604">
    <property type="component" value="Unassembled WGS sequence"/>
</dbReference>
<keyword evidence="4" id="KW-0732">Signal</keyword>
<dbReference type="InterPro" id="IPR026856">
    <property type="entry name" value="Sialidase_fam"/>
</dbReference>
<dbReference type="Gene3D" id="2.120.10.10">
    <property type="match status" value="1"/>
</dbReference>